<gene>
    <name evidence="7" type="ORF">QF092_04700</name>
</gene>
<dbReference type="InterPro" id="IPR036249">
    <property type="entry name" value="Thioredoxin-like_sf"/>
</dbReference>
<reference evidence="7 8" key="1">
    <citation type="submission" date="2023-04" db="EMBL/GenBank/DDBJ databases">
        <title>YMD61, complete Genome.</title>
        <authorList>
            <person name="Zhang J."/>
        </authorList>
    </citation>
    <scope>NUCLEOTIDE SEQUENCE [LARGE SCALE GENOMIC DNA]</scope>
    <source>
        <strain evidence="7 8">YMD61</strain>
    </source>
</reference>
<dbReference type="Gene3D" id="3.40.30.10">
    <property type="entry name" value="Glutaredoxin"/>
    <property type="match status" value="1"/>
</dbReference>
<dbReference type="InterPro" id="IPR013740">
    <property type="entry name" value="Redoxin"/>
</dbReference>
<dbReference type="InterPro" id="IPR013766">
    <property type="entry name" value="Thioredoxin_domain"/>
</dbReference>
<keyword evidence="8" id="KW-1185">Reference proteome</keyword>
<evidence type="ECO:0000313" key="8">
    <source>
        <dbReference type="Proteomes" id="UP001230978"/>
    </source>
</evidence>
<keyword evidence="4" id="KW-1015">Disulfide bond</keyword>
<dbReference type="InterPro" id="IPR050553">
    <property type="entry name" value="Thioredoxin_ResA/DsbE_sf"/>
</dbReference>
<dbReference type="PROSITE" id="PS00194">
    <property type="entry name" value="THIOREDOXIN_1"/>
    <property type="match status" value="1"/>
</dbReference>
<dbReference type="PANTHER" id="PTHR42852:SF6">
    <property type="entry name" value="THIOL:DISULFIDE INTERCHANGE PROTEIN DSBE"/>
    <property type="match status" value="1"/>
</dbReference>
<dbReference type="EMBL" id="CP124535">
    <property type="protein sequence ID" value="WGV17109.1"/>
    <property type="molecule type" value="Genomic_DNA"/>
</dbReference>
<dbReference type="NCBIfam" id="TIGR00385">
    <property type="entry name" value="dsbE"/>
    <property type="match status" value="1"/>
</dbReference>
<feature type="domain" description="Thioredoxin" evidence="6">
    <location>
        <begin position="43"/>
        <end position="176"/>
    </location>
</feature>
<dbReference type="InterPro" id="IPR004799">
    <property type="entry name" value="Periplasmic_diS_OxRdtase_DsbE"/>
</dbReference>
<evidence type="ECO:0000256" key="4">
    <source>
        <dbReference type="ARBA" id="ARBA00023157"/>
    </source>
</evidence>
<protein>
    <submittedName>
        <fullName evidence="7">DsbE family thiol:disulfide interchange protein</fullName>
    </submittedName>
</protein>
<sequence>MAKWLMALPPVLFLGLAGLFYTGMQRENPDELQSVFIDRQAPAVPGAPLPGYALLTDADLRTGQVTVVNFWASWCPPCRAEHPVLLEMAADGIRVAGINMRDKAEDATAYLEEEGNPFFALGFDPNGRDRVEWGVTAPPETFIVRGDGTVAFRFIGPLVGTDYEARFIPALKAALAEATGS</sequence>
<keyword evidence="5" id="KW-0676">Redox-active center</keyword>
<evidence type="ECO:0000256" key="2">
    <source>
        <dbReference type="ARBA" id="ARBA00007758"/>
    </source>
</evidence>
<dbReference type="Proteomes" id="UP001230978">
    <property type="component" value="Chromosome"/>
</dbReference>
<keyword evidence="3" id="KW-0201">Cytochrome c-type biogenesis</keyword>
<accession>A0ABY8Q8F1</accession>
<evidence type="ECO:0000256" key="5">
    <source>
        <dbReference type="ARBA" id="ARBA00023284"/>
    </source>
</evidence>
<dbReference type="RefSeq" id="WP_281468093.1">
    <property type="nucleotide sequence ID" value="NZ_CP124535.1"/>
</dbReference>
<comment type="similarity">
    <text evidence="2">Belongs to the thioredoxin family. DsbE subfamily.</text>
</comment>
<organism evidence="7 8">
    <name type="scientific">Fuscovulum ytuae</name>
    <dbReference type="NCBI Taxonomy" id="3042299"/>
    <lineage>
        <taxon>Bacteria</taxon>
        <taxon>Pseudomonadati</taxon>
        <taxon>Pseudomonadota</taxon>
        <taxon>Alphaproteobacteria</taxon>
        <taxon>Rhodobacterales</taxon>
        <taxon>Paracoccaceae</taxon>
        <taxon>Fuscovulum</taxon>
    </lineage>
</organism>
<dbReference type="InterPro" id="IPR017937">
    <property type="entry name" value="Thioredoxin_CS"/>
</dbReference>
<evidence type="ECO:0000313" key="7">
    <source>
        <dbReference type="EMBL" id="WGV17109.1"/>
    </source>
</evidence>
<dbReference type="Pfam" id="PF08534">
    <property type="entry name" value="Redoxin"/>
    <property type="match status" value="1"/>
</dbReference>
<dbReference type="PANTHER" id="PTHR42852">
    <property type="entry name" value="THIOL:DISULFIDE INTERCHANGE PROTEIN DSBE"/>
    <property type="match status" value="1"/>
</dbReference>
<dbReference type="SUPFAM" id="SSF52833">
    <property type="entry name" value="Thioredoxin-like"/>
    <property type="match status" value="1"/>
</dbReference>
<name>A0ABY8Q8F1_9RHOB</name>
<evidence type="ECO:0000256" key="3">
    <source>
        <dbReference type="ARBA" id="ARBA00022748"/>
    </source>
</evidence>
<evidence type="ECO:0000256" key="1">
    <source>
        <dbReference type="ARBA" id="ARBA00004196"/>
    </source>
</evidence>
<proteinExistence type="inferred from homology"/>
<dbReference type="PROSITE" id="PS51352">
    <property type="entry name" value="THIOREDOXIN_2"/>
    <property type="match status" value="1"/>
</dbReference>
<comment type="subcellular location">
    <subcellularLocation>
        <location evidence="1">Cell envelope</location>
    </subcellularLocation>
</comment>
<evidence type="ECO:0000259" key="6">
    <source>
        <dbReference type="PROSITE" id="PS51352"/>
    </source>
</evidence>